<dbReference type="Proteomes" id="UP000236161">
    <property type="component" value="Unassembled WGS sequence"/>
</dbReference>
<dbReference type="Pfam" id="PF08284">
    <property type="entry name" value="RVP_2"/>
    <property type="match status" value="1"/>
</dbReference>
<dbReference type="AlphaFoldDB" id="A0A2I0A442"/>
<sequence length="107" mass="11493">MTARGEESVPASMASTSGSRGGTPGASGRERSTATRPNERGAQPRVYALTCQEAQESPDVIVGMLVLNNLPVVVLFDSSASHFFISESIIQKLQLETRLLDEVLHVH</sequence>
<organism evidence="2 3">
    <name type="scientific">Apostasia shenzhenica</name>
    <dbReference type="NCBI Taxonomy" id="1088818"/>
    <lineage>
        <taxon>Eukaryota</taxon>
        <taxon>Viridiplantae</taxon>
        <taxon>Streptophyta</taxon>
        <taxon>Embryophyta</taxon>
        <taxon>Tracheophyta</taxon>
        <taxon>Spermatophyta</taxon>
        <taxon>Magnoliopsida</taxon>
        <taxon>Liliopsida</taxon>
        <taxon>Asparagales</taxon>
        <taxon>Orchidaceae</taxon>
        <taxon>Apostasioideae</taxon>
        <taxon>Apostasia</taxon>
    </lineage>
</organism>
<evidence type="ECO:0000256" key="1">
    <source>
        <dbReference type="SAM" id="MobiDB-lite"/>
    </source>
</evidence>
<name>A0A2I0A442_9ASPA</name>
<protein>
    <submittedName>
        <fullName evidence="2">Uncharacterized protein</fullName>
    </submittedName>
</protein>
<evidence type="ECO:0000313" key="2">
    <source>
        <dbReference type="EMBL" id="PKA50315.1"/>
    </source>
</evidence>
<dbReference type="InterPro" id="IPR021109">
    <property type="entry name" value="Peptidase_aspartic_dom_sf"/>
</dbReference>
<proteinExistence type="predicted"/>
<reference evidence="2 3" key="1">
    <citation type="journal article" date="2017" name="Nature">
        <title>The Apostasia genome and the evolution of orchids.</title>
        <authorList>
            <person name="Zhang G.Q."/>
            <person name="Liu K.W."/>
            <person name="Li Z."/>
            <person name="Lohaus R."/>
            <person name="Hsiao Y.Y."/>
            <person name="Niu S.C."/>
            <person name="Wang J.Y."/>
            <person name="Lin Y.C."/>
            <person name="Xu Q."/>
            <person name="Chen L.J."/>
            <person name="Yoshida K."/>
            <person name="Fujiwara S."/>
            <person name="Wang Z.W."/>
            <person name="Zhang Y.Q."/>
            <person name="Mitsuda N."/>
            <person name="Wang M."/>
            <person name="Liu G.H."/>
            <person name="Pecoraro L."/>
            <person name="Huang H.X."/>
            <person name="Xiao X.J."/>
            <person name="Lin M."/>
            <person name="Wu X.Y."/>
            <person name="Wu W.L."/>
            <person name="Chen Y.Y."/>
            <person name="Chang S.B."/>
            <person name="Sakamoto S."/>
            <person name="Ohme-Takagi M."/>
            <person name="Yagi M."/>
            <person name="Zeng S.J."/>
            <person name="Shen C.Y."/>
            <person name="Yeh C.M."/>
            <person name="Luo Y.B."/>
            <person name="Tsai W.C."/>
            <person name="Van de Peer Y."/>
            <person name="Liu Z.J."/>
        </authorList>
    </citation>
    <scope>NUCLEOTIDE SEQUENCE [LARGE SCALE GENOMIC DNA]</scope>
    <source>
        <strain evidence="3">cv. Shenzhen</strain>
        <tissue evidence="2">Stem</tissue>
    </source>
</reference>
<gene>
    <name evidence="2" type="ORF">AXF42_Ash013404</name>
</gene>
<feature type="compositionally biased region" description="Basic and acidic residues" evidence="1">
    <location>
        <begin position="28"/>
        <end position="39"/>
    </location>
</feature>
<dbReference type="Gene3D" id="2.40.70.10">
    <property type="entry name" value="Acid Proteases"/>
    <property type="match status" value="1"/>
</dbReference>
<evidence type="ECO:0000313" key="3">
    <source>
        <dbReference type="Proteomes" id="UP000236161"/>
    </source>
</evidence>
<dbReference type="EMBL" id="KZ452026">
    <property type="protein sequence ID" value="PKA50315.1"/>
    <property type="molecule type" value="Genomic_DNA"/>
</dbReference>
<keyword evidence="3" id="KW-1185">Reference proteome</keyword>
<accession>A0A2I0A442</accession>
<feature type="region of interest" description="Disordered" evidence="1">
    <location>
        <begin position="1"/>
        <end position="44"/>
    </location>
</feature>